<proteinExistence type="predicted"/>
<protein>
    <submittedName>
        <fullName evidence="2">Uu.00g117870.m01.CDS01</fullName>
    </submittedName>
</protein>
<evidence type="ECO:0000313" key="3">
    <source>
        <dbReference type="Proteomes" id="UP001295740"/>
    </source>
</evidence>
<dbReference type="AlphaFoldDB" id="A0AAI8YEJ7"/>
<evidence type="ECO:0000259" key="1">
    <source>
        <dbReference type="Pfam" id="PF06985"/>
    </source>
</evidence>
<evidence type="ECO:0000313" key="2">
    <source>
        <dbReference type="EMBL" id="CAJ2504393.1"/>
    </source>
</evidence>
<gene>
    <name evidence="2" type="ORF">KHLLAP_LOCUS4861</name>
</gene>
<dbReference type="PANTHER" id="PTHR10622:SF10">
    <property type="entry name" value="HET DOMAIN-CONTAINING PROTEIN"/>
    <property type="match status" value="1"/>
</dbReference>
<accession>A0AAI8YEJ7</accession>
<dbReference type="Proteomes" id="UP001295740">
    <property type="component" value="Unassembled WGS sequence"/>
</dbReference>
<keyword evidence="3" id="KW-1185">Reference proteome</keyword>
<reference evidence="2" key="1">
    <citation type="submission" date="2023-10" db="EMBL/GenBank/DDBJ databases">
        <authorList>
            <person name="Hackl T."/>
        </authorList>
    </citation>
    <scope>NUCLEOTIDE SEQUENCE</scope>
</reference>
<sequence length="562" mass="62196">MRLLHAKTLTLHEFSGGDEIPQYAVLSHTWGAPSDEVTRKDLSSWTSWCKRKAGWAKVKGCCRQALTDEIEYVWIDTCCIDRSDPADVAAAVESMWKYYTDARVCYVHLADVQHGTGTSPESPNSDFRRSRWFTRGWTLPELLAPLYVRFYDAAWKYIGAKAELSQTVEDVTGISARILRDPGEVGRQSVACRMAWVARRETARREDLAYCLLGLFSVSMPIEYGEGRAKAFVRLQHQILASTRDPSIFAWGLQLPLSDGRRERKVGILAETPSAFEHCAQVAPLDRGDDEPAFETTGTGLRVLLPVLIDGRTGTALLNTECVVDDCCVVLPLTRSSTARNEFGRAPYSKPVLVPKTKLQDFAVRPINMQLPSRPHAVSRDMQVSIHRSEDPSFELVEVYPPNALQDIQTPPPEAAESVNFYLVDLPWAILSFKTARGHRFLVSLERGSSSAKSEPRGINVQIARAPSLRSSAGGSSRVPFTLVQLLPVFEAAPTVAWEEALDLGGLAVSSQVHMPGGGNNLRTVRLHAQRTGSEYAESSRSSILKKSAKRVGSWGKEKGKK</sequence>
<dbReference type="Pfam" id="PF06985">
    <property type="entry name" value="HET"/>
    <property type="match status" value="1"/>
</dbReference>
<dbReference type="EMBL" id="CAUWAG010000006">
    <property type="protein sequence ID" value="CAJ2504393.1"/>
    <property type="molecule type" value="Genomic_DNA"/>
</dbReference>
<name>A0AAI8YEJ7_9PEZI</name>
<dbReference type="PANTHER" id="PTHR10622">
    <property type="entry name" value="HET DOMAIN-CONTAINING PROTEIN"/>
    <property type="match status" value="1"/>
</dbReference>
<feature type="domain" description="Heterokaryon incompatibility" evidence="1">
    <location>
        <begin position="23"/>
        <end position="114"/>
    </location>
</feature>
<dbReference type="InterPro" id="IPR010730">
    <property type="entry name" value="HET"/>
</dbReference>
<comment type="caution">
    <text evidence="2">The sequence shown here is derived from an EMBL/GenBank/DDBJ whole genome shotgun (WGS) entry which is preliminary data.</text>
</comment>
<organism evidence="2 3">
    <name type="scientific">Anthostomella pinea</name>
    <dbReference type="NCBI Taxonomy" id="933095"/>
    <lineage>
        <taxon>Eukaryota</taxon>
        <taxon>Fungi</taxon>
        <taxon>Dikarya</taxon>
        <taxon>Ascomycota</taxon>
        <taxon>Pezizomycotina</taxon>
        <taxon>Sordariomycetes</taxon>
        <taxon>Xylariomycetidae</taxon>
        <taxon>Xylariales</taxon>
        <taxon>Xylariaceae</taxon>
        <taxon>Anthostomella</taxon>
    </lineage>
</organism>